<evidence type="ECO:0000313" key="1">
    <source>
        <dbReference type="EMBL" id="MDA0140837.1"/>
    </source>
</evidence>
<proteinExistence type="predicted"/>
<gene>
    <name evidence="1" type="ORF">OJ962_25295</name>
</gene>
<dbReference type="Gene3D" id="1.10.10.10">
    <property type="entry name" value="Winged helix-like DNA-binding domain superfamily/Winged helix DNA-binding domain"/>
    <property type="match status" value="1"/>
</dbReference>
<sequence length="99" mass="11383">MSETRKYRKFSAQQKTEIVLASLRGPKTVAQLCREHEISESLLRKWREQFLAAGAERLSGKPERTEVDELRGQVAKLERALGRKTMEVEVAGELLRGWE</sequence>
<keyword evidence="2" id="KW-1185">Reference proteome</keyword>
<protein>
    <submittedName>
        <fullName evidence="1">Transposase</fullName>
    </submittedName>
</protein>
<name>A0ABT4RQR0_9ACTN</name>
<dbReference type="RefSeq" id="WP_202958174.1">
    <property type="nucleotide sequence ID" value="NZ_JAPCID010000045.1"/>
</dbReference>
<dbReference type="InterPro" id="IPR010921">
    <property type="entry name" value="Trp_repressor/repl_initiator"/>
</dbReference>
<organism evidence="1 2">
    <name type="scientific">Solirubrobacter deserti</name>
    <dbReference type="NCBI Taxonomy" id="2282478"/>
    <lineage>
        <taxon>Bacteria</taxon>
        <taxon>Bacillati</taxon>
        <taxon>Actinomycetota</taxon>
        <taxon>Thermoleophilia</taxon>
        <taxon>Solirubrobacterales</taxon>
        <taxon>Solirubrobacteraceae</taxon>
        <taxon>Solirubrobacter</taxon>
    </lineage>
</organism>
<dbReference type="Pfam" id="PF01527">
    <property type="entry name" value="HTH_Tnp_1"/>
    <property type="match status" value="1"/>
</dbReference>
<dbReference type="EMBL" id="JAPCID010000045">
    <property type="protein sequence ID" value="MDA0140837.1"/>
    <property type="molecule type" value="Genomic_DNA"/>
</dbReference>
<accession>A0ABT4RQR0</accession>
<dbReference type="InterPro" id="IPR036388">
    <property type="entry name" value="WH-like_DNA-bd_sf"/>
</dbReference>
<comment type="caution">
    <text evidence="1">The sequence shown here is derived from an EMBL/GenBank/DDBJ whole genome shotgun (WGS) entry which is preliminary data.</text>
</comment>
<dbReference type="Proteomes" id="UP001147700">
    <property type="component" value="Unassembled WGS sequence"/>
</dbReference>
<evidence type="ECO:0000313" key="2">
    <source>
        <dbReference type="Proteomes" id="UP001147700"/>
    </source>
</evidence>
<dbReference type="SUPFAM" id="SSF48295">
    <property type="entry name" value="TrpR-like"/>
    <property type="match status" value="1"/>
</dbReference>
<dbReference type="InterPro" id="IPR002514">
    <property type="entry name" value="Transposase_8"/>
</dbReference>
<reference evidence="1" key="1">
    <citation type="submission" date="2022-10" db="EMBL/GenBank/DDBJ databases">
        <title>The WGS of Solirubrobacter sp. CPCC 204708.</title>
        <authorList>
            <person name="Jiang Z."/>
        </authorList>
    </citation>
    <scope>NUCLEOTIDE SEQUENCE</scope>
    <source>
        <strain evidence="1">CPCC 204708</strain>
    </source>
</reference>